<evidence type="ECO:0000259" key="6">
    <source>
        <dbReference type="PROSITE" id="PS51296"/>
    </source>
</evidence>
<dbReference type="GO" id="GO:0016705">
    <property type="term" value="F:oxidoreductase activity, acting on paired donors, with incorporation or reduction of molecular oxygen"/>
    <property type="evidence" value="ECO:0007669"/>
    <property type="project" value="UniProtKB-ARBA"/>
</dbReference>
<dbReference type="GO" id="GO:0046872">
    <property type="term" value="F:metal ion binding"/>
    <property type="evidence" value="ECO:0007669"/>
    <property type="project" value="UniProtKB-KW"/>
</dbReference>
<dbReference type="EMBL" id="JACCBU010000001">
    <property type="protein sequence ID" value="NYE69436.1"/>
    <property type="molecule type" value="Genomic_DNA"/>
</dbReference>
<dbReference type="Gene3D" id="3.50.50.60">
    <property type="entry name" value="FAD/NAD(P)-binding domain"/>
    <property type="match status" value="1"/>
</dbReference>
<dbReference type="Gene3D" id="3.30.9.10">
    <property type="entry name" value="D-Amino Acid Oxidase, subunit A, domain 2"/>
    <property type="match status" value="1"/>
</dbReference>
<dbReference type="Pfam" id="PF01266">
    <property type="entry name" value="DAO"/>
    <property type="match status" value="1"/>
</dbReference>
<dbReference type="PANTHER" id="PTHR13847:SF274">
    <property type="entry name" value="RIESKE 2FE-2S IRON-SULFUR PROTEIN YHFW-RELATED"/>
    <property type="match status" value="1"/>
</dbReference>
<dbReference type="SUPFAM" id="SSF50022">
    <property type="entry name" value="ISP domain"/>
    <property type="match status" value="1"/>
</dbReference>
<dbReference type="SUPFAM" id="SSF51905">
    <property type="entry name" value="FAD/NAD(P)-binding domain"/>
    <property type="match status" value="1"/>
</dbReference>
<dbReference type="GO" id="GO:0051537">
    <property type="term" value="F:2 iron, 2 sulfur cluster binding"/>
    <property type="evidence" value="ECO:0007669"/>
    <property type="project" value="UniProtKB-KW"/>
</dbReference>
<evidence type="ECO:0000256" key="1">
    <source>
        <dbReference type="ARBA" id="ARBA00022714"/>
    </source>
</evidence>
<keyword evidence="2" id="KW-0479">Metal-binding</keyword>
<evidence type="ECO:0000256" key="4">
    <source>
        <dbReference type="ARBA" id="ARBA00023014"/>
    </source>
</evidence>
<evidence type="ECO:0000256" key="2">
    <source>
        <dbReference type="ARBA" id="ARBA00022723"/>
    </source>
</evidence>
<proteinExistence type="predicted"/>
<dbReference type="InterPro" id="IPR006076">
    <property type="entry name" value="FAD-dep_OxRdtase"/>
</dbReference>
<dbReference type="GO" id="GO:0016020">
    <property type="term" value="C:membrane"/>
    <property type="evidence" value="ECO:0007669"/>
    <property type="project" value="InterPro"/>
</dbReference>
<dbReference type="Gene3D" id="2.102.10.10">
    <property type="entry name" value="Rieske [2Fe-2S] iron-sulphur domain"/>
    <property type="match status" value="1"/>
</dbReference>
<protein>
    <submittedName>
        <fullName evidence="7">Glycine/D-amino acid oxidase-like deaminating enzyme/nitrite reductase/ring-hydroxylating ferredoxin subunit</fullName>
    </submittedName>
</protein>
<keyword evidence="3" id="KW-0408">Iron</keyword>
<feature type="domain" description="Rieske" evidence="6">
    <location>
        <begin position="413"/>
        <end position="500"/>
    </location>
</feature>
<keyword evidence="5" id="KW-1015">Disulfide bond</keyword>
<organism evidence="7 8">
    <name type="scientific">Microlunatus parietis</name>
    <dbReference type="NCBI Taxonomy" id="682979"/>
    <lineage>
        <taxon>Bacteria</taxon>
        <taxon>Bacillati</taxon>
        <taxon>Actinomycetota</taxon>
        <taxon>Actinomycetes</taxon>
        <taxon>Propionibacteriales</taxon>
        <taxon>Propionibacteriaceae</taxon>
        <taxon>Microlunatus</taxon>
    </lineage>
</organism>
<keyword evidence="4" id="KW-0411">Iron-sulfur</keyword>
<dbReference type="Proteomes" id="UP000569914">
    <property type="component" value="Unassembled WGS sequence"/>
</dbReference>
<evidence type="ECO:0000256" key="3">
    <source>
        <dbReference type="ARBA" id="ARBA00023004"/>
    </source>
</evidence>
<dbReference type="InterPro" id="IPR005805">
    <property type="entry name" value="Rieske_Fe-S_prot_C"/>
</dbReference>
<dbReference type="InterPro" id="IPR017941">
    <property type="entry name" value="Rieske_2Fe-2S"/>
</dbReference>
<dbReference type="InterPro" id="IPR036188">
    <property type="entry name" value="FAD/NAD-bd_sf"/>
</dbReference>
<dbReference type="Pfam" id="PF00355">
    <property type="entry name" value="Rieske"/>
    <property type="match status" value="1"/>
</dbReference>
<dbReference type="InterPro" id="IPR036922">
    <property type="entry name" value="Rieske_2Fe-2S_sf"/>
</dbReference>
<gene>
    <name evidence="7" type="ORF">BKA15_000765</name>
</gene>
<keyword evidence="1" id="KW-0001">2Fe-2S</keyword>
<dbReference type="PROSITE" id="PS51296">
    <property type="entry name" value="RIESKE"/>
    <property type="match status" value="1"/>
</dbReference>
<name>A0A7Y9LB43_9ACTN</name>
<sequence length="500" mass="52284">MEQGSVWLATAELPRHPALAADLEVDVAVVGGGLVGLTTALLVARDGARVAVLEAAGIGAGTSGRTTGKVTSQHGLIYADLADRHGGDVARGYAEANQEGLAKVAELAGQLPVDCEDSRLPAFAYAVRPEGRERIAAEVLAAQQAGLPATGTTDVPLPFPVSAAIRFDDQLLIHPGRYLAGLAGAVSAAGGMIFDGTRIGEFDKRGNDGVRLTAVNGVRVHADRAVLATLLPPGLVGGYFARTRPTRSYALAVTLRGPAPEAMTISVDDTPTRSLRPWRSDGLIVVGNDHEPGAEADTEAGYRDLETWARANFDVVSVDHRWAAQDYRTPDRLPYVGRTPFSSRILTATGFAKWGLSSGTAAALVLADLIAGRPGRPWQSIFDATRIGDAASVGRLIKDNLSVGTEFVGGRFGAAGDPADLAPGRGGLIMLDGNRLGGYRDPGGTLHAVTPTCTHLGCPLHWNQADTSWDCRCHGSRFDADGAVLEGPAVEPLARHEPAE</sequence>
<dbReference type="RefSeq" id="WP_179748212.1">
    <property type="nucleotide sequence ID" value="NZ_JACCBU010000001.1"/>
</dbReference>
<dbReference type="PANTHER" id="PTHR13847">
    <property type="entry name" value="SARCOSINE DEHYDROGENASE-RELATED"/>
    <property type="match status" value="1"/>
</dbReference>
<dbReference type="GO" id="GO:0004497">
    <property type="term" value="F:monooxygenase activity"/>
    <property type="evidence" value="ECO:0007669"/>
    <property type="project" value="UniProtKB-ARBA"/>
</dbReference>
<dbReference type="AlphaFoldDB" id="A0A7Y9LB43"/>
<accession>A0A7Y9LB43</accession>
<dbReference type="PRINTS" id="PR00162">
    <property type="entry name" value="RIESKE"/>
</dbReference>
<evidence type="ECO:0000313" key="8">
    <source>
        <dbReference type="Proteomes" id="UP000569914"/>
    </source>
</evidence>
<dbReference type="GO" id="GO:0005737">
    <property type="term" value="C:cytoplasm"/>
    <property type="evidence" value="ECO:0007669"/>
    <property type="project" value="TreeGrafter"/>
</dbReference>
<comment type="caution">
    <text evidence="7">The sequence shown here is derived from an EMBL/GenBank/DDBJ whole genome shotgun (WGS) entry which is preliminary data.</text>
</comment>
<reference evidence="7 8" key="1">
    <citation type="submission" date="2020-07" db="EMBL/GenBank/DDBJ databases">
        <title>Sequencing the genomes of 1000 actinobacteria strains.</title>
        <authorList>
            <person name="Klenk H.-P."/>
        </authorList>
    </citation>
    <scope>NUCLEOTIDE SEQUENCE [LARGE SCALE GENOMIC DNA]</scope>
    <source>
        <strain evidence="7 8">DSM 22083</strain>
    </source>
</reference>
<evidence type="ECO:0000313" key="7">
    <source>
        <dbReference type="EMBL" id="NYE69436.1"/>
    </source>
</evidence>
<keyword evidence="8" id="KW-1185">Reference proteome</keyword>
<evidence type="ECO:0000256" key="5">
    <source>
        <dbReference type="ARBA" id="ARBA00023157"/>
    </source>
</evidence>